<gene>
    <name evidence="1" type="ORF">LCI18_004973</name>
</gene>
<protein>
    <submittedName>
        <fullName evidence="1">Uncharacterized protein</fullName>
    </submittedName>
</protein>
<sequence>MATDSPSTDTGHVNGDSGSVDYSSMLLPFIHDTSSFSDRQVQIANGGATSSSTYEPTPNCPNPDASNDNKEKKEDKKPEDK</sequence>
<proteinExistence type="predicted"/>
<keyword evidence="2" id="KW-1185">Reference proteome</keyword>
<reference evidence="1" key="1">
    <citation type="submission" date="2021-11" db="EMBL/GenBank/DDBJ databases">
        <title>Fusarium solani-melongenae Genome sequencing and assembly.</title>
        <authorList>
            <person name="Xie S."/>
            <person name="Huang L."/>
            <person name="Zhang X."/>
        </authorList>
    </citation>
    <scope>NUCLEOTIDE SEQUENCE</scope>
    <source>
        <strain evidence="1">CRI 24-3</strain>
    </source>
</reference>
<accession>A0ACD3Z1P7</accession>
<evidence type="ECO:0000313" key="2">
    <source>
        <dbReference type="Proteomes" id="UP000830768"/>
    </source>
</evidence>
<organism evidence="1 2">
    <name type="scientific">Fusarium solani subsp. cucurbitae</name>
    <name type="common">Neocosmosporum cucurbitae</name>
    <dbReference type="NCBI Taxonomy" id="2747967"/>
    <lineage>
        <taxon>Eukaryota</taxon>
        <taxon>Fungi</taxon>
        <taxon>Dikarya</taxon>
        <taxon>Ascomycota</taxon>
        <taxon>Pezizomycotina</taxon>
        <taxon>Sordariomycetes</taxon>
        <taxon>Hypocreomycetidae</taxon>
        <taxon>Hypocreales</taxon>
        <taxon>Nectriaceae</taxon>
        <taxon>Fusarium</taxon>
        <taxon>Fusarium solani species complex</taxon>
    </lineage>
</organism>
<dbReference type="Proteomes" id="UP000830768">
    <property type="component" value="Chromosome 4"/>
</dbReference>
<evidence type="ECO:0000313" key="1">
    <source>
        <dbReference type="EMBL" id="UPK94038.1"/>
    </source>
</evidence>
<dbReference type="EMBL" id="CP090033">
    <property type="protein sequence ID" value="UPK94038.1"/>
    <property type="molecule type" value="Genomic_DNA"/>
</dbReference>
<name>A0ACD3Z1P7_FUSSC</name>